<dbReference type="EMBL" id="ASGP02000004">
    <property type="protein sequence ID" value="KAH9511893.1"/>
    <property type="molecule type" value="Genomic_DNA"/>
</dbReference>
<evidence type="ECO:0000313" key="2">
    <source>
        <dbReference type="Proteomes" id="UP000790347"/>
    </source>
</evidence>
<keyword evidence="2" id="KW-1185">Reference proteome</keyword>
<reference evidence="1" key="1">
    <citation type="submission" date="2013-05" db="EMBL/GenBank/DDBJ databases">
        <authorList>
            <person name="Yim A.K.Y."/>
            <person name="Chan T.F."/>
            <person name="Ji K.M."/>
            <person name="Liu X.Y."/>
            <person name="Zhou J.W."/>
            <person name="Li R.Q."/>
            <person name="Yang K.Y."/>
            <person name="Li J."/>
            <person name="Li M."/>
            <person name="Law P.T.W."/>
            <person name="Wu Y.L."/>
            <person name="Cai Z.L."/>
            <person name="Qin H."/>
            <person name="Bao Y."/>
            <person name="Leung R.K.K."/>
            <person name="Ng P.K.S."/>
            <person name="Zou J."/>
            <person name="Zhong X.J."/>
            <person name="Ran P.X."/>
            <person name="Zhong N.S."/>
            <person name="Liu Z.G."/>
            <person name="Tsui S.K.W."/>
        </authorList>
    </citation>
    <scope>NUCLEOTIDE SEQUENCE</scope>
    <source>
        <strain evidence="1">Derf</strain>
        <tissue evidence="1">Whole organism</tissue>
    </source>
</reference>
<dbReference type="Proteomes" id="UP000790347">
    <property type="component" value="Unassembled WGS sequence"/>
</dbReference>
<reference evidence="1" key="2">
    <citation type="journal article" date="2022" name="Res Sq">
        <title>Comparative Genomics Reveals Insights into the Divergent Evolution of Astigmatic Mites and Household Pest Adaptations.</title>
        <authorList>
            <person name="Xiong Q."/>
            <person name="Wan A.T.-Y."/>
            <person name="Liu X.-Y."/>
            <person name="Fung C.S.-H."/>
            <person name="Xiao X."/>
            <person name="Malainual N."/>
            <person name="Hou J."/>
            <person name="Wang L."/>
            <person name="Wang M."/>
            <person name="Yang K."/>
            <person name="Cui Y."/>
            <person name="Leung E."/>
            <person name="Nong W."/>
            <person name="Shin S.-K."/>
            <person name="Au S."/>
            <person name="Jeong K.Y."/>
            <person name="Chew F.T."/>
            <person name="Hui J."/>
            <person name="Leung T.F."/>
            <person name="Tungtrongchitr A."/>
            <person name="Zhong N."/>
            <person name="Liu Z."/>
            <person name="Tsui S."/>
        </authorList>
    </citation>
    <scope>NUCLEOTIDE SEQUENCE</scope>
    <source>
        <strain evidence="1">Derf</strain>
        <tissue evidence="1">Whole organism</tissue>
    </source>
</reference>
<accession>A0A922HY58</accession>
<evidence type="ECO:0000313" key="1">
    <source>
        <dbReference type="EMBL" id="KAH9511893.1"/>
    </source>
</evidence>
<proteinExistence type="predicted"/>
<comment type="caution">
    <text evidence="1">The sequence shown here is derived from an EMBL/GenBank/DDBJ whole genome shotgun (WGS) entry which is preliminary data.</text>
</comment>
<name>A0A922HY58_DERFA</name>
<protein>
    <submittedName>
        <fullName evidence="1">Uncharacterized protein</fullName>
    </submittedName>
</protein>
<gene>
    <name evidence="1" type="ORF">DERF_010317</name>
</gene>
<organism evidence="1 2">
    <name type="scientific">Dermatophagoides farinae</name>
    <name type="common">American house dust mite</name>
    <dbReference type="NCBI Taxonomy" id="6954"/>
    <lineage>
        <taxon>Eukaryota</taxon>
        <taxon>Metazoa</taxon>
        <taxon>Ecdysozoa</taxon>
        <taxon>Arthropoda</taxon>
        <taxon>Chelicerata</taxon>
        <taxon>Arachnida</taxon>
        <taxon>Acari</taxon>
        <taxon>Acariformes</taxon>
        <taxon>Sarcoptiformes</taxon>
        <taxon>Astigmata</taxon>
        <taxon>Psoroptidia</taxon>
        <taxon>Analgoidea</taxon>
        <taxon>Pyroglyphidae</taxon>
        <taxon>Dermatophagoidinae</taxon>
        <taxon>Dermatophagoides</taxon>
    </lineage>
</organism>
<sequence>MADINNNNNDGHDDQSESLVFKDSTLYDNGSVREKFPHLQELWNNPHHHYLDDEFYRNWQPSHVDDLEDKDDHALFFNILIASKRRRSSTTAPKLSPSISKSICAAANCAAVWQAWPNSVPNAPPNEMETSPPATRILSIISAINVSSVTKRLRRPFHAGIQS</sequence>
<dbReference type="AlphaFoldDB" id="A0A922HY58"/>